<evidence type="ECO:0000313" key="2">
    <source>
        <dbReference type="EMBL" id="MFC6363749.1"/>
    </source>
</evidence>
<gene>
    <name evidence="2" type="ORF">ACFP73_17040</name>
</gene>
<dbReference type="Proteomes" id="UP001596215">
    <property type="component" value="Unassembled WGS sequence"/>
</dbReference>
<dbReference type="InterPro" id="IPR024432">
    <property type="entry name" value="Put_RecE_PDDEXK-like_dom"/>
</dbReference>
<dbReference type="Pfam" id="PF12684">
    <property type="entry name" value="DUF3799"/>
    <property type="match status" value="1"/>
</dbReference>
<name>A0ABW1VRR8_9GAMM</name>
<feature type="domain" description="Putative exodeoxyribonuclease 8 PDDEXK-like" evidence="1">
    <location>
        <begin position="4"/>
        <end position="80"/>
    </location>
</feature>
<evidence type="ECO:0000313" key="3">
    <source>
        <dbReference type="Proteomes" id="UP001596215"/>
    </source>
</evidence>
<dbReference type="Gene3D" id="3.90.320.10">
    <property type="match status" value="1"/>
</dbReference>
<evidence type="ECO:0000259" key="1">
    <source>
        <dbReference type="Pfam" id="PF12684"/>
    </source>
</evidence>
<dbReference type="InterPro" id="IPR011604">
    <property type="entry name" value="PDDEXK-like_dom_sf"/>
</dbReference>
<keyword evidence="3" id="KW-1185">Reference proteome</keyword>
<protein>
    <submittedName>
        <fullName evidence="2">PD-(D/E)XK nuclease-like domain-containing protein</fullName>
    </submittedName>
</protein>
<comment type="caution">
    <text evidence="2">The sequence shown here is derived from an EMBL/GenBank/DDBJ whole genome shotgun (WGS) entry which is preliminary data.</text>
</comment>
<feature type="non-terminal residue" evidence="2">
    <location>
        <position position="1"/>
    </location>
</feature>
<sequence>FSRHVEEFRYHVQDAMYREGYLKEFGEYPLFVFIAVSETINCGRYPVRVFELESQDVEAGYNEFRKNLTTYHECIATGNWGGVERLARPEWARRRDSL</sequence>
<reference evidence="3" key="1">
    <citation type="journal article" date="2019" name="Int. J. Syst. Evol. Microbiol.">
        <title>The Global Catalogue of Microorganisms (GCM) 10K type strain sequencing project: providing services to taxonomists for standard genome sequencing and annotation.</title>
        <authorList>
            <consortium name="The Broad Institute Genomics Platform"/>
            <consortium name="The Broad Institute Genome Sequencing Center for Infectious Disease"/>
            <person name="Wu L."/>
            <person name="Ma J."/>
        </authorList>
    </citation>
    <scope>NUCLEOTIDE SEQUENCE [LARGE SCALE GENOMIC DNA]</scope>
    <source>
        <strain evidence="3">CGMCC 4.1530</strain>
    </source>
</reference>
<dbReference type="EMBL" id="JBHSUC010000086">
    <property type="protein sequence ID" value="MFC6363749.1"/>
    <property type="molecule type" value="Genomic_DNA"/>
</dbReference>
<organism evidence="2 3">
    <name type="scientific">Tatumella punctata</name>
    <dbReference type="NCBI Taxonomy" id="399969"/>
    <lineage>
        <taxon>Bacteria</taxon>
        <taxon>Pseudomonadati</taxon>
        <taxon>Pseudomonadota</taxon>
        <taxon>Gammaproteobacteria</taxon>
        <taxon>Enterobacterales</taxon>
        <taxon>Erwiniaceae</taxon>
        <taxon>Tatumella</taxon>
    </lineage>
</organism>
<proteinExistence type="predicted"/>
<accession>A0ABW1VRR8</accession>
<dbReference type="RefSeq" id="WP_343876599.1">
    <property type="nucleotide sequence ID" value="NZ_BAAAFW010000008.1"/>
</dbReference>